<evidence type="ECO:0000313" key="2">
    <source>
        <dbReference type="EMBL" id="CAH2245048.1"/>
    </source>
</evidence>
<dbReference type="AlphaFoldDB" id="A0A8S4S2W4"/>
<evidence type="ECO:0000313" key="3">
    <source>
        <dbReference type="Proteomes" id="UP000838756"/>
    </source>
</evidence>
<protein>
    <submittedName>
        <fullName evidence="2">Jg17445 protein</fullName>
    </submittedName>
</protein>
<reference evidence="2" key="1">
    <citation type="submission" date="2022-03" db="EMBL/GenBank/DDBJ databases">
        <authorList>
            <person name="Lindestad O."/>
        </authorList>
    </citation>
    <scope>NUCLEOTIDE SEQUENCE</scope>
</reference>
<comment type="caution">
    <text evidence="2">The sequence shown here is derived from an EMBL/GenBank/DDBJ whole genome shotgun (WGS) entry which is preliminary data.</text>
</comment>
<accession>A0A8S4S2W4</accession>
<proteinExistence type="predicted"/>
<dbReference type="EMBL" id="CAKXAJ010025888">
    <property type="protein sequence ID" value="CAH2245048.1"/>
    <property type="molecule type" value="Genomic_DNA"/>
</dbReference>
<keyword evidence="3" id="KW-1185">Reference proteome</keyword>
<keyword evidence="1" id="KW-0812">Transmembrane</keyword>
<keyword evidence="1" id="KW-1133">Transmembrane helix</keyword>
<gene>
    <name evidence="2" type="primary">jg17445</name>
    <name evidence="2" type="ORF">PAEG_LOCUS20928</name>
</gene>
<sequence>MLKEGQTNTLGGLTGITKRIVGLHKHLRTLWRTPRTRLRNRSNCSEECDREMLSPRSCLPLRWRTFLSFWIGSGLASTLTASTSLNFGLPTM</sequence>
<keyword evidence="1" id="KW-0472">Membrane</keyword>
<organism evidence="2 3">
    <name type="scientific">Pararge aegeria aegeria</name>
    <dbReference type="NCBI Taxonomy" id="348720"/>
    <lineage>
        <taxon>Eukaryota</taxon>
        <taxon>Metazoa</taxon>
        <taxon>Ecdysozoa</taxon>
        <taxon>Arthropoda</taxon>
        <taxon>Hexapoda</taxon>
        <taxon>Insecta</taxon>
        <taxon>Pterygota</taxon>
        <taxon>Neoptera</taxon>
        <taxon>Endopterygota</taxon>
        <taxon>Lepidoptera</taxon>
        <taxon>Glossata</taxon>
        <taxon>Ditrysia</taxon>
        <taxon>Papilionoidea</taxon>
        <taxon>Nymphalidae</taxon>
        <taxon>Satyrinae</taxon>
        <taxon>Satyrini</taxon>
        <taxon>Parargina</taxon>
        <taxon>Pararge</taxon>
    </lineage>
</organism>
<name>A0A8S4S2W4_9NEOP</name>
<feature type="transmembrane region" description="Helical" evidence="1">
    <location>
        <begin position="66"/>
        <end position="89"/>
    </location>
</feature>
<evidence type="ECO:0000256" key="1">
    <source>
        <dbReference type="SAM" id="Phobius"/>
    </source>
</evidence>
<dbReference type="Proteomes" id="UP000838756">
    <property type="component" value="Unassembled WGS sequence"/>
</dbReference>